<evidence type="ECO:0000259" key="1">
    <source>
        <dbReference type="Pfam" id="PF07727"/>
    </source>
</evidence>
<keyword evidence="3" id="KW-1185">Reference proteome</keyword>
<keyword evidence="2" id="KW-0675">Receptor</keyword>
<keyword evidence="2" id="KW-0472">Membrane</keyword>
<comment type="caution">
    <text evidence="2">The sequence shown here is derived from an EMBL/GenBank/DDBJ whole genome shotgun (WGS) entry which is preliminary data.</text>
</comment>
<dbReference type="Pfam" id="PF07727">
    <property type="entry name" value="RVT_2"/>
    <property type="match status" value="1"/>
</dbReference>
<dbReference type="InterPro" id="IPR013103">
    <property type="entry name" value="RVT_2"/>
</dbReference>
<accession>A0AAV3PC40</accession>
<organism evidence="2 3">
    <name type="scientific">Lithospermum erythrorhizon</name>
    <name type="common">Purple gromwell</name>
    <name type="synonym">Lithospermum officinale var. erythrorhizon</name>
    <dbReference type="NCBI Taxonomy" id="34254"/>
    <lineage>
        <taxon>Eukaryota</taxon>
        <taxon>Viridiplantae</taxon>
        <taxon>Streptophyta</taxon>
        <taxon>Embryophyta</taxon>
        <taxon>Tracheophyta</taxon>
        <taxon>Spermatophyta</taxon>
        <taxon>Magnoliopsida</taxon>
        <taxon>eudicotyledons</taxon>
        <taxon>Gunneridae</taxon>
        <taxon>Pentapetalae</taxon>
        <taxon>asterids</taxon>
        <taxon>lamiids</taxon>
        <taxon>Boraginales</taxon>
        <taxon>Boraginaceae</taxon>
        <taxon>Boraginoideae</taxon>
        <taxon>Lithospermeae</taxon>
        <taxon>Lithospermum</taxon>
    </lineage>
</organism>
<dbReference type="AlphaFoldDB" id="A0AAV3PC40"/>
<protein>
    <submittedName>
        <fullName evidence="2">Transmembrane signal receptor</fullName>
    </submittedName>
</protein>
<name>A0AAV3PC40_LITER</name>
<gene>
    <name evidence="2" type="ORF">LIER_43042</name>
</gene>
<proteinExistence type="predicted"/>
<evidence type="ECO:0000313" key="3">
    <source>
        <dbReference type="Proteomes" id="UP001454036"/>
    </source>
</evidence>
<keyword evidence="2" id="KW-0812">Transmembrane</keyword>
<evidence type="ECO:0000313" key="2">
    <source>
        <dbReference type="EMBL" id="GAA0149302.1"/>
    </source>
</evidence>
<sequence>MYTNHSNVTSPHVPLIFSFIDIPQHLVVHKAFLVNLADDQEPSSYKKASQHPIWVEAMQKELKALNDTTTWKLVTLPNGKRPIGYKWFFKVKRNPDRTVERYKARLVAKGYTQVEGEDYTEIFSPVAKVVTVKILFALAATHGWKVHHMNVNYEFLHGTLDEVIYMQPPPGLQLDHTRQVFQLKKSLYGLKQASRQSKTSMVTGLQLHDENSPLVADEHHYRRIMGRLLYLSFTRPDITYVV</sequence>
<reference evidence="2 3" key="1">
    <citation type="submission" date="2024-01" db="EMBL/GenBank/DDBJ databases">
        <title>The complete chloroplast genome sequence of Lithospermum erythrorhizon: insights into the phylogenetic relationship among Boraginaceae species and the maternal lineages of purple gromwells.</title>
        <authorList>
            <person name="Okada T."/>
            <person name="Watanabe K."/>
        </authorList>
    </citation>
    <scope>NUCLEOTIDE SEQUENCE [LARGE SCALE GENOMIC DNA]</scope>
</reference>
<feature type="domain" description="Reverse transcriptase Ty1/copia-type" evidence="1">
    <location>
        <begin position="69"/>
        <end position="206"/>
    </location>
</feature>
<dbReference type="EMBL" id="BAABME010032376">
    <property type="protein sequence ID" value="GAA0149302.1"/>
    <property type="molecule type" value="Genomic_DNA"/>
</dbReference>
<dbReference type="Proteomes" id="UP001454036">
    <property type="component" value="Unassembled WGS sequence"/>
</dbReference>